<evidence type="ECO:0000313" key="1">
    <source>
        <dbReference type="EMBL" id="KAI9461169.1"/>
    </source>
</evidence>
<evidence type="ECO:0000313" key="2">
    <source>
        <dbReference type="Proteomes" id="UP001207468"/>
    </source>
</evidence>
<keyword evidence="2" id="KW-1185">Reference proteome</keyword>
<name>A0ACC0U3D4_9AGAM</name>
<reference evidence="1" key="1">
    <citation type="submission" date="2021-03" db="EMBL/GenBank/DDBJ databases">
        <title>Evolutionary priming and transition to the ectomycorrhizal habit in an iconic lineage of mushroom-forming fungi: is preadaptation a requirement?</title>
        <authorList>
            <consortium name="DOE Joint Genome Institute"/>
            <person name="Looney B.P."/>
            <person name="Miyauchi S."/>
            <person name="Morin E."/>
            <person name="Drula E."/>
            <person name="Courty P.E."/>
            <person name="Chicoki N."/>
            <person name="Fauchery L."/>
            <person name="Kohler A."/>
            <person name="Kuo A."/>
            <person name="LaButti K."/>
            <person name="Pangilinan J."/>
            <person name="Lipzen A."/>
            <person name="Riley R."/>
            <person name="Andreopoulos W."/>
            <person name="He G."/>
            <person name="Johnson J."/>
            <person name="Barry K.W."/>
            <person name="Grigoriev I.V."/>
            <person name="Nagy L."/>
            <person name="Hibbett D."/>
            <person name="Henrissat B."/>
            <person name="Matheny P.B."/>
            <person name="Labbe J."/>
            <person name="Martin A.F."/>
        </authorList>
    </citation>
    <scope>NUCLEOTIDE SEQUENCE</scope>
    <source>
        <strain evidence="1">BPL698</strain>
    </source>
</reference>
<sequence>MALRRRIGISTATTEAARRQLMQPVPCWEKVWVIPEKAAPGSTLKVLKWVKTDKVQQFSDDEGDVNEPLAPLPDEPEVAEGDDDVEQEDATQSVPPEAMSRDASEPILPKEELPSKVPSPKPHPLSISFGPPLASEEEGDDGLGGALQGLVEDGLAGQVVDVAGPLGATDLVDLDLSQLGPDGTAFEAADDLTQRLQAADGILGADIVLNATLPDDDPFMMEPS</sequence>
<accession>A0ACC0U3D4</accession>
<proteinExistence type="predicted"/>
<dbReference type="EMBL" id="JAGFNK010000179">
    <property type="protein sequence ID" value="KAI9461169.1"/>
    <property type="molecule type" value="Genomic_DNA"/>
</dbReference>
<gene>
    <name evidence="1" type="ORF">F5148DRAFT_1215514</name>
</gene>
<dbReference type="Proteomes" id="UP001207468">
    <property type="component" value="Unassembled WGS sequence"/>
</dbReference>
<comment type="caution">
    <text evidence="1">The sequence shown here is derived from an EMBL/GenBank/DDBJ whole genome shotgun (WGS) entry which is preliminary data.</text>
</comment>
<protein>
    <submittedName>
        <fullName evidence="1">Uncharacterized protein</fullName>
    </submittedName>
</protein>
<organism evidence="1 2">
    <name type="scientific">Russula earlei</name>
    <dbReference type="NCBI Taxonomy" id="71964"/>
    <lineage>
        <taxon>Eukaryota</taxon>
        <taxon>Fungi</taxon>
        <taxon>Dikarya</taxon>
        <taxon>Basidiomycota</taxon>
        <taxon>Agaricomycotina</taxon>
        <taxon>Agaricomycetes</taxon>
        <taxon>Russulales</taxon>
        <taxon>Russulaceae</taxon>
        <taxon>Russula</taxon>
    </lineage>
</organism>